<comment type="caution">
    <text evidence="1">The sequence shown here is derived from an EMBL/GenBank/DDBJ whole genome shotgun (WGS) entry which is preliminary data.</text>
</comment>
<organism evidence="1 2">
    <name type="scientific">Goodea atripinnis</name>
    <dbReference type="NCBI Taxonomy" id="208336"/>
    <lineage>
        <taxon>Eukaryota</taxon>
        <taxon>Metazoa</taxon>
        <taxon>Chordata</taxon>
        <taxon>Craniata</taxon>
        <taxon>Vertebrata</taxon>
        <taxon>Euteleostomi</taxon>
        <taxon>Actinopterygii</taxon>
        <taxon>Neopterygii</taxon>
        <taxon>Teleostei</taxon>
        <taxon>Neoteleostei</taxon>
        <taxon>Acanthomorphata</taxon>
        <taxon>Ovalentaria</taxon>
        <taxon>Atherinomorphae</taxon>
        <taxon>Cyprinodontiformes</taxon>
        <taxon>Goodeidae</taxon>
        <taxon>Goodea</taxon>
    </lineage>
</organism>
<accession>A0ABV0N1S3</accession>
<feature type="non-terminal residue" evidence="1">
    <location>
        <position position="1"/>
    </location>
</feature>
<reference evidence="1 2" key="1">
    <citation type="submission" date="2021-06" db="EMBL/GenBank/DDBJ databases">
        <authorList>
            <person name="Palmer J.M."/>
        </authorList>
    </citation>
    <scope>NUCLEOTIDE SEQUENCE [LARGE SCALE GENOMIC DNA]</scope>
    <source>
        <strain evidence="1 2">GA_2019</strain>
        <tissue evidence="1">Muscle</tissue>
    </source>
</reference>
<evidence type="ECO:0000313" key="2">
    <source>
        <dbReference type="Proteomes" id="UP001476798"/>
    </source>
</evidence>
<proteinExistence type="predicted"/>
<sequence>FHGSCCDSYGGERGSQLLYGEDKHAWNGVVADVSAPSGLPRTGCRKSDLPRCPISQGTYPPLLLTFRGCGMLAHCGLMETELPQFNHT</sequence>
<name>A0ABV0N1S3_9TELE</name>
<keyword evidence="2" id="KW-1185">Reference proteome</keyword>
<dbReference type="EMBL" id="JAHRIO010021167">
    <property type="protein sequence ID" value="MEQ2165336.1"/>
    <property type="molecule type" value="Genomic_DNA"/>
</dbReference>
<gene>
    <name evidence="1" type="ORF">GOODEAATRI_015715</name>
</gene>
<evidence type="ECO:0000313" key="1">
    <source>
        <dbReference type="EMBL" id="MEQ2165336.1"/>
    </source>
</evidence>
<protein>
    <submittedName>
        <fullName evidence="1">Uncharacterized protein</fullName>
    </submittedName>
</protein>
<dbReference type="Proteomes" id="UP001476798">
    <property type="component" value="Unassembled WGS sequence"/>
</dbReference>